<dbReference type="EMBL" id="JABCKV010000426">
    <property type="protein sequence ID" value="KAG5640974.1"/>
    <property type="molecule type" value="Genomic_DNA"/>
</dbReference>
<reference evidence="10" key="1">
    <citation type="submission" date="2020-07" db="EMBL/GenBank/DDBJ databases">
        <authorList>
            <person name="Nieuwenhuis M."/>
            <person name="Van De Peppel L.J.J."/>
        </authorList>
    </citation>
    <scope>NUCLEOTIDE SEQUENCE</scope>
    <source>
        <strain evidence="10">AP01</strain>
        <tissue evidence="10">Mycelium</tissue>
    </source>
</reference>
<dbReference type="InterPro" id="IPR051334">
    <property type="entry name" value="SRPK"/>
</dbReference>
<sequence length="409" mass="47224">MSALLRIARRLVRNPSTPRQFPATGFELITSSHLVEEEQWEWYKPEEFYPVRIGEIFKSQYQVVGKLGYGAYATAWLCRDLYDHKHVTLKIGMPEALEGELRVLRFLRTIKTSHSGSLLVRQMLDDFQVDSKNGVFQCVVHPPLAISIKAFRRMFPDRALPVSLVKLVLKHLLLGLDFLHTEAKMIHTDIQESNVLLGMNEQTAEHDLDNFEKNELTSPSARKIEGDRVIYTSRPLVPLIYSYGRPVLCDLSEARFGEYDNVADIQPYQYRAPEVIFDIPWGEKVDIWSVGVMIWDLLGNGNLFRTTGGPDDKQDNIYHLAHMVALLGPPPKEFLERTKGDRVQNWFDENGNWRGAAEVPKINLEEAEKRLDGEEKKLFLDFVRKMLKWKPEERSSAKDLLDDVWLNKD</sequence>
<dbReference type="OrthoDB" id="5979581at2759"/>
<comment type="catalytic activity">
    <reaction evidence="7">
        <text>L-threonyl-[protein] + ATP = O-phospho-L-threonyl-[protein] + ADP + H(+)</text>
        <dbReference type="Rhea" id="RHEA:46608"/>
        <dbReference type="Rhea" id="RHEA-COMP:11060"/>
        <dbReference type="Rhea" id="RHEA-COMP:11605"/>
        <dbReference type="ChEBI" id="CHEBI:15378"/>
        <dbReference type="ChEBI" id="CHEBI:30013"/>
        <dbReference type="ChEBI" id="CHEBI:30616"/>
        <dbReference type="ChEBI" id="CHEBI:61977"/>
        <dbReference type="ChEBI" id="CHEBI:456216"/>
        <dbReference type="EC" id="2.7.11.1"/>
    </reaction>
</comment>
<dbReference type="EC" id="2.7.11.1" evidence="1"/>
<evidence type="ECO:0000256" key="2">
    <source>
        <dbReference type="ARBA" id="ARBA00022527"/>
    </source>
</evidence>
<comment type="catalytic activity">
    <reaction evidence="8">
        <text>L-seryl-[protein] + ATP = O-phospho-L-seryl-[protein] + ADP + H(+)</text>
        <dbReference type="Rhea" id="RHEA:17989"/>
        <dbReference type="Rhea" id="RHEA-COMP:9863"/>
        <dbReference type="Rhea" id="RHEA-COMP:11604"/>
        <dbReference type="ChEBI" id="CHEBI:15378"/>
        <dbReference type="ChEBI" id="CHEBI:29999"/>
        <dbReference type="ChEBI" id="CHEBI:30616"/>
        <dbReference type="ChEBI" id="CHEBI:83421"/>
        <dbReference type="ChEBI" id="CHEBI:456216"/>
        <dbReference type="EC" id="2.7.11.1"/>
    </reaction>
</comment>
<reference evidence="10" key="2">
    <citation type="submission" date="2021-10" db="EMBL/GenBank/DDBJ databases">
        <title>Phylogenomics reveals ancestral predisposition of the termite-cultivated fungus Termitomyces towards a domesticated lifestyle.</title>
        <authorList>
            <person name="Auxier B."/>
            <person name="Grum-Grzhimaylo A."/>
            <person name="Cardenas M.E."/>
            <person name="Lodge J.D."/>
            <person name="Laessoe T."/>
            <person name="Pedersen O."/>
            <person name="Smith M.E."/>
            <person name="Kuyper T.W."/>
            <person name="Franco-Molano E.A."/>
            <person name="Baroni T.J."/>
            <person name="Aanen D.K."/>
        </authorList>
    </citation>
    <scope>NUCLEOTIDE SEQUENCE</scope>
    <source>
        <strain evidence="10">AP01</strain>
        <tissue evidence="10">Mycelium</tissue>
    </source>
</reference>
<keyword evidence="2" id="KW-0723">Serine/threonine-protein kinase</keyword>
<dbReference type="PROSITE" id="PS50011">
    <property type="entry name" value="PROTEIN_KINASE_DOM"/>
    <property type="match status" value="1"/>
</dbReference>
<evidence type="ECO:0000256" key="8">
    <source>
        <dbReference type="ARBA" id="ARBA00048679"/>
    </source>
</evidence>
<dbReference type="GO" id="GO:0005737">
    <property type="term" value="C:cytoplasm"/>
    <property type="evidence" value="ECO:0007669"/>
    <property type="project" value="TreeGrafter"/>
</dbReference>
<dbReference type="GO" id="GO:0005524">
    <property type="term" value="F:ATP binding"/>
    <property type="evidence" value="ECO:0007669"/>
    <property type="project" value="UniProtKB-KW"/>
</dbReference>
<dbReference type="SMART" id="SM00220">
    <property type="entry name" value="S_TKc"/>
    <property type="match status" value="1"/>
</dbReference>
<evidence type="ECO:0000259" key="9">
    <source>
        <dbReference type="PROSITE" id="PS50011"/>
    </source>
</evidence>
<dbReference type="GO" id="GO:0000245">
    <property type="term" value="P:spliceosomal complex assembly"/>
    <property type="evidence" value="ECO:0007669"/>
    <property type="project" value="TreeGrafter"/>
</dbReference>
<evidence type="ECO:0000256" key="4">
    <source>
        <dbReference type="ARBA" id="ARBA00022741"/>
    </source>
</evidence>
<keyword evidence="5" id="KW-0418">Kinase</keyword>
<dbReference type="PANTHER" id="PTHR47634:SF9">
    <property type="entry name" value="PROTEIN KINASE DOMAIN-CONTAINING PROTEIN-RELATED"/>
    <property type="match status" value="1"/>
</dbReference>
<organism evidence="10 11">
    <name type="scientific">Asterophora parasitica</name>
    <dbReference type="NCBI Taxonomy" id="117018"/>
    <lineage>
        <taxon>Eukaryota</taxon>
        <taxon>Fungi</taxon>
        <taxon>Dikarya</taxon>
        <taxon>Basidiomycota</taxon>
        <taxon>Agaricomycotina</taxon>
        <taxon>Agaricomycetes</taxon>
        <taxon>Agaricomycetidae</taxon>
        <taxon>Agaricales</taxon>
        <taxon>Tricholomatineae</taxon>
        <taxon>Lyophyllaceae</taxon>
        <taxon>Asterophora</taxon>
    </lineage>
</organism>
<evidence type="ECO:0000256" key="7">
    <source>
        <dbReference type="ARBA" id="ARBA00047899"/>
    </source>
</evidence>
<gene>
    <name evidence="10" type="ORF">DXG03_006467</name>
</gene>
<dbReference type="GO" id="GO:0005634">
    <property type="term" value="C:nucleus"/>
    <property type="evidence" value="ECO:0007669"/>
    <property type="project" value="TreeGrafter"/>
</dbReference>
<evidence type="ECO:0000256" key="5">
    <source>
        <dbReference type="ARBA" id="ARBA00022777"/>
    </source>
</evidence>
<dbReference type="GO" id="GO:0004674">
    <property type="term" value="F:protein serine/threonine kinase activity"/>
    <property type="evidence" value="ECO:0007669"/>
    <property type="project" value="UniProtKB-KW"/>
</dbReference>
<dbReference type="Gene3D" id="3.30.200.20">
    <property type="entry name" value="Phosphorylase Kinase, domain 1"/>
    <property type="match status" value="1"/>
</dbReference>
<dbReference type="Proteomes" id="UP000775547">
    <property type="component" value="Unassembled WGS sequence"/>
</dbReference>
<dbReference type="Gene3D" id="1.10.510.10">
    <property type="entry name" value="Transferase(Phosphotransferase) domain 1"/>
    <property type="match status" value="1"/>
</dbReference>
<dbReference type="Pfam" id="PF00069">
    <property type="entry name" value="Pkinase"/>
    <property type="match status" value="1"/>
</dbReference>
<dbReference type="InterPro" id="IPR000719">
    <property type="entry name" value="Prot_kinase_dom"/>
</dbReference>
<evidence type="ECO:0000256" key="3">
    <source>
        <dbReference type="ARBA" id="ARBA00022679"/>
    </source>
</evidence>
<name>A0A9P7FZ60_9AGAR</name>
<keyword evidence="6" id="KW-0067">ATP-binding</keyword>
<comment type="caution">
    <text evidence="10">The sequence shown here is derived from an EMBL/GenBank/DDBJ whole genome shotgun (WGS) entry which is preliminary data.</text>
</comment>
<dbReference type="AlphaFoldDB" id="A0A9P7FZ60"/>
<proteinExistence type="predicted"/>
<protein>
    <recommendedName>
        <fullName evidence="1">non-specific serine/threonine protein kinase</fullName>
        <ecNumber evidence="1">2.7.11.1</ecNumber>
    </recommendedName>
</protein>
<evidence type="ECO:0000313" key="10">
    <source>
        <dbReference type="EMBL" id="KAG5640974.1"/>
    </source>
</evidence>
<feature type="domain" description="Protein kinase" evidence="9">
    <location>
        <begin position="61"/>
        <end position="406"/>
    </location>
</feature>
<evidence type="ECO:0000256" key="6">
    <source>
        <dbReference type="ARBA" id="ARBA00022840"/>
    </source>
</evidence>
<keyword evidence="11" id="KW-1185">Reference proteome</keyword>
<dbReference type="GO" id="GO:0050684">
    <property type="term" value="P:regulation of mRNA processing"/>
    <property type="evidence" value="ECO:0007669"/>
    <property type="project" value="TreeGrafter"/>
</dbReference>
<dbReference type="SUPFAM" id="SSF56112">
    <property type="entry name" value="Protein kinase-like (PK-like)"/>
    <property type="match status" value="1"/>
</dbReference>
<evidence type="ECO:0000256" key="1">
    <source>
        <dbReference type="ARBA" id="ARBA00012513"/>
    </source>
</evidence>
<accession>A0A9P7FZ60</accession>
<keyword evidence="3" id="KW-0808">Transferase</keyword>
<keyword evidence="4" id="KW-0547">Nucleotide-binding</keyword>
<dbReference type="PANTHER" id="PTHR47634">
    <property type="entry name" value="PROTEIN KINASE DOMAIN-CONTAINING PROTEIN-RELATED"/>
    <property type="match status" value="1"/>
</dbReference>
<evidence type="ECO:0000313" key="11">
    <source>
        <dbReference type="Proteomes" id="UP000775547"/>
    </source>
</evidence>
<dbReference type="InterPro" id="IPR011009">
    <property type="entry name" value="Kinase-like_dom_sf"/>
</dbReference>